<keyword evidence="1" id="KW-1133">Transmembrane helix</keyword>
<feature type="transmembrane region" description="Helical" evidence="1">
    <location>
        <begin position="99"/>
        <end position="123"/>
    </location>
</feature>
<dbReference type="AlphaFoldDB" id="A0A347YCA6"/>
<keyword evidence="1" id="KW-0812">Transmembrane</keyword>
<feature type="transmembrane region" description="Helical" evidence="1">
    <location>
        <begin position="43"/>
        <end position="62"/>
    </location>
</feature>
<evidence type="ECO:0000313" key="2">
    <source>
        <dbReference type="EMBL" id="BAV81416.1"/>
    </source>
</evidence>
<evidence type="ECO:0000256" key="1">
    <source>
        <dbReference type="SAM" id="Phobius"/>
    </source>
</evidence>
<geneLocation type="mitochondrion" evidence="2"/>
<sequence length="166" mass="20038">MLEMMESLIFGFLSLLYYLIYFSIFLSFLFFCLSFLSTDPLMSCVMMCVGIFFLSCYVSLGLHVWYCYFVVLIFLSGIFSLLTYFCSMCNYGYCLDYRVVFFFLFFCVLFLFFVDLDFSFFFYNGNFLYIYYDFSYYYVFWIVMVLFLLLLLLSFNFGDGCYMRGL</sequence>
<name>A0A347YCA6_LITSI</name>
<gene>
    <name evidence="2" type="primary">ND6</name>
</gene>
<accession>A0A347YCA6</accession>
<feature type="transmembrane region" description="Helical" evidence="1">
    <location>
        <begin position="68"/>
        <end position="87"/>
    </location>
</feature>
<keyword evidence="2" id="KW-0496">Mitochondrion</keyword>
<keyword evidence="1" id="KW-0472">Membrane</keyword>
<protein>
    <submittedName>
        <fullName evidence="2">NADH dehydrogenase subunit 6</fullName>
    </submittedName>
</protein>
<feature type="transmembrane region" description="Helical" evidence="1">
    <location>
        <begin position="15"/>
        <end position="36"/>
    </location>
</feature>
<reference evidence="2" key="1">
    <citation type="submission" date="2016-10" db="EMBL/GenBank/DDBJ databases">
        <title>Complete mitochondrial genomes of 50 helminths species.</title>
        <authorList>
            <person name="Kikuchi T."/>
            <person name="Holroyd N."/>
            <person name="Berriman M."/>
        </authorList>
    </citation>
    <scope>NUCLEOTIDE SEQUENCE</scope>
</reference>
<dbReference type="EMBL" id="AP017689">
    <property type="protein sequence ID" value="BAV81416.1"/>
    <property type="molecule type" value="Genomic_DNA"/>
</dbReference>
<feature type="transmembrane region" description="Helical" evidence="1">
    <location>
        <begin position="135"/>
        <end position="157"/>
    </location>
</feature>
<proteinExistence type="predicted"/>
<organism evidence="2">
    <name type="scientific">Litomosoides sigmodontis</name>
    <name type="common">Filarial nematode worm</name>
    <dbReference type="NCBI Taxonomy" id="42156"/>
    <lineage>
        <taxon>Eukaryota</taxon>
        <taxon>Metazoa</taxon>
        <taxon>Ecdysozoa</taxon>
        <taxon>Nematoda</taxon>
        <taxon>Chromadorea</taxon>
        <taxon>Rhabditida</taxon>
        <taxon>Spirurina</taxon>
        <taxon>Spiruromorpha</taxon>
        <taxon>Filarioidea</taxon>
        <taxon>Onchocercidae</taxon>
        <taxon>Litomosoides</taxon>
    </lineage>
</organism>